<protein>
    <submittedName>
        <fullName evidence="1">Uncharacterized protein</fullName>
    </submittedName>
</protein>
<sequence>MAVLVTMTGLTGCAPFACPAIGWSNTLTVQLVGDTSAVDQVQLCTDAGCAPAADVDPSGPLGWITVESNDGDSWTFSVGMTSMEQVTVRTLAADGTVLSDTEATPEWVRVGGSAQCGGPSEATVAVQA</sequence>
<dbReference type="EMBL" id="CP018762">
    <property type="protein sequence ID" value="APZ33389.1"/>
    <property type="molecule type" value="Genomic_DNA"/>
</dbReference>
<dbReference type="RefSeq" id="WP_076689215.1">
    <property type="nucleotide sequence ID" value="NZ_CP018762.1"/>
</dbReference>
<gene>
    <name evidence="1" type="ORF">BOH66_03180</name>
</gene>
<proteinExistence type="predicted"/>
<evidence type="ECO:0000313" key="1">
    <source>
        <dbReference type="EMBL" id="APZ33389.1"/>
    </source>
</evidence>
<reference evidence="1 2" key="1">
    <citation type="submission" date="2016-12" db="EMBL/GenBank/DDBJ databases">
        <title>Complete genome sequence of Microbacterium aurum KACC 15219.</title>
        <authorList>
            <person name="Jung Y."/>
            <person name="Shin J.-H."/>
            <person name="Lee Y.-J."/>
            <person name="Yi H."/>
            <person name="Bahn Y.-S."/>
            <person name="Kim J.F."/>
            <person name="Lee D.-W."/>
        </authorList>
    </citation>
    <scope>NUCLEOTIDE SEQUENCE [LARGE SCALE GENOMIC DNA]</scope>
    <source>
        <strain evidence="1 2">KACC 15219</strain>
    </source>
</reference>
<dbReference type="OrthoDB" id="5147046at2"/>
<dbReference type="KEGG" id="maur:BOH66_03180"/>
<name>A0A1P8U5K5_9MICO</name>
<dbReference type="AlphaFoldDB" id="A0A1P8U5K5"/>
<accession>A0A1P8U5K5</accession>
<dbReference type="Proteomes" id="UP000187185">
    <property type="component" value="Chromosome"/>
</dbReference>
<keyword evidence="2" id="KW-1185">Reference proteome</keyword>
<evidence type="ECO:0000313" key="2">
    <source>
        <dbReference type="Proteomes" id="UP000187185"/>
    </source>
</evidence>
<organism evidence="1 2">
    <name type="scientific">Microbacterium aurum</name>
    <dbReference type="NCBI Taxonomy" id="36805"/>
    <lineage>
        <taxon>Bacteria</taxon>
        <taxon>Bacillati</taxon>
        <taxon>Actinomycetota</taxon>
        <taxon>Actinomycetes</taxon>
        <taxon>Micrococcales</taxon>
        <taxon>Microbacteriaceae</taxon>
        <taxon>Microbacterium</taxon>
    </lineage>
</organism>